<evidence type="ECO:0000256" key="4">
    <source>
        <dbReference type="ARBA" id="ARBA00022737"/>
    </source>
</evidence>
<evidence type="ECO:0000313" key="14">
    <source>
        <dbReference type="RefSeq" id="XP_018330701.1"/>
    </source>
</evidence>
<dbReference type="FunFam" id="3.40.50.300:FF:000327">
    <property type="entry name" value="ATP-binding cassette sub-family A member 3"/>
    <property type="match status" value="1"/>
</dbReference>
<evidence type="ECO:0000313" key="13">
    <source>
        <dbReference type="RefSeq" id="XP_018330700.1"/>
    </source>
</evidence>
<evidence type="ECO:0000256" key="6">
    <source>
        <dbReference type="ARBA" id="ARBA00022840"/>
    </source>
</evidence>
<dbReference type="OrthoDB" id="6512918at2759"/>
<evidence type="ECO:0000259" key="10">
    <source>
        <dbReference type="PROSITE" id="PS50893"/>
    </source>
</evidence>
<proteinExistence type="predicted"/>
<keyword evidence="8 9" id="KW-0472">Membrane</keyword>
<feature type="transmembrane region" description="Helical" evidence="9">
    <location>
        <begin position="1091"/>
        <end position="1124"/>
    </location>
</feature>
<dbReference type="GO" id="GO:0005319">
    <property type="term" value="F:lipid transporter activity"/>
    <property type="evidence" value="ECO:0007669"/>
    <property type="project" value="TreeGrafter"/>
</dbReference>
<dbReference type="InterPro" id="IPR017871">
    <property type="entry name" value="ABC_transporter-like_CS"/>
</dbReference>
<dbReference type="SUPFAM" id="SSF52540">
    <property type="entry name" value="P-loop containing nucleoside triphosphate hydrolases"/>
    <property type="match status" value="2"/>
</dbReference>
<dbReference type="Pfam" id="PF23321">
    <property type="entry name" value="R1_ABCA1"/>
    <property type="match status" value="1"/>
</dbReference>
<keyword evidence="7 9" id="KW-1133">Transmembrane helix</keyword>
<evidence type="ECO:0000256" key="7">
    <source>
        <dbReference type="ARBA" id="ARBA00022989"/>
    </source>
</evidence>
<dbReference type="GO" id="GO:0016887">
    <property type="term" value="F:ATP hydrolysis activity"/>
    <property type="evidence" value="ECO:0007669"/>
    <property type="project" value="InterPro"/>
</dbReference>
<accession>A0A1W4X3J8</accession>
<feature type="transmembrane region" description="Helical" evidence="9">
    <location>
        <begin position="238"/>
        <end position="263"/>
    </location>
</feature>
<dbReference type="CTD" id="21"/>
<dbReference type="GO" id="GO:0005524">
    <property type="term" value="F:ATP binding"/>
    <property type="evidence" value="ECO:0007669"/>
    <property type="project" value="UniProtKB-KW"/>
</dbReference>
<dbReference type="InterPro" id="IPR027417">
    <property type="entry name" value="P-loop_NTPase"/>
</dbReference>
<dbReference type="RefSeq" id="XP_018330700.1">
    <property type="nucleotide sequence ID" value="XM_018475198.1"/>
</dbReference>
<keyword evidence="5" id="KW-0547">Nucleotide-binding</keyword>
<dbReference type="Gene3D" id="3.40.50.300">
    <property type="entry name" value="P-loop containing nucleotide triphosphate hydrolases"/>
    <property type="match status" value="2"/>
</dbReference>
<comment type="subcellular location">
    <subcellularLocation>
        <location evidence="1">Membrane</location>
        <topology evidence="1">Multi-pass membrane protein</topology>
    </subcellularLocation>
</comment>
<feature type="transmembrane region" description="Helical" evidence="9">
    <location>
        <begin position="1280"/>
        <end position="1302"/>
    </location>
</feature>
<dbReference type="PROSITE" id="PS00211">
    <property type="entry name" value="ABC_TRANSPORTER_1"/>
    <property type="match status" value="1"/>
</dbReference>
<keyword evidence="4" id="KW-0677">Repeat</keyword>
<dbReference type="InterPro" id="IPR003593">
    <property type="entry name" value="AAA+_ATPase"/>
</dbReference>
<feature type="transmembrane region" description="Helical" evidence="9">
    <location>
        <begin position="434"/>
        <end position="456"/>
    </location>
</feature>
<dbReference type="RefSeq" id="XP_018330699.1">
    <property type="nucleotide sequence ID" value="XM_018475197.1"/>
</dbReference>
<dbReference type="Proteomes" id="UP000192223">
    <property type="component" value="Unplaced"/>
</dbReference>
<feature type="transmembrane region" description="Helical" evidence="9">
    <location>
        <begin position="1203"/>
        <end position="1220"/>
    </location>
</feature>
<evidence type="ECO:0000256" key="8">
    <source>
        <dbReference type="ARBA" id="ARBA00023136"/>
    </source>
</evidence>
<dbReference type="GeneID" id="108740749"/>
<dbReference type="RefSeq" id="XP_018330701.1">
    <property type="nucleotide sequence ID" value="XM_018475199.2"/>
</dbReference>
<dbReference type="PANTHER" id="PTHR19229:SF250">
    <property type="entry name" value="ABC TRANSPORTER DOMAIN-CONTAINING PROTEIN-RELATED"/>
    <property type="match status" value="1"/>
</dbReference>
<feature type="transmembrane region" description="Helical" evidence="9">
    <location>
        <begin position="331"/>
        <end position="353"/>
    </location>
</feature>
<dbReference type="InterPro" id="IPR003439">
    <property type="entry name" value="ABC_transporter-like_ATP-bd"/>
</dbReference>
<dbReference type="GO" id="GO:0016020">
    <property type="term" value="C:membrane"/>
    <property type="evidence" value="ECO:0007669"/>
    <property type="project" value="UniProtKB-SubCell"/>
</dbReference>
<organism evidence="11 14">
    <name type="scientific">Agrilus planipennis</name>
    <name type="common">Emerald ash borer</name>
    <name type="synonym">Agrilus marcopoli</name>
    <dbReference type="NCBI Taxonomy" id="224129"/>
    <lineage>
        <taxon>Eukaryota</taxon>
        <taxon>Metazoa</taxon>
        <taxon>Ecdysozoa</taxon>
        <taxon>Arthropoda</taxon>
        <taxon>Hexapoda</taxon>
        <taxon>Insecta</taxon>
        <taxon>Pterygota</taxon>
        <taxon>Neoptera</taxon>
        <taxon>Endopterygota</taxon>
        <taxon>Coleoptera</taxon>
        <taxon>Polyphaga</taxon>
        <taxon>Elateriformia</taxon>
        <taxon>Buprestoidea</taxon>
        <taxon>Buprestidae</taxon>
        <taxon>Agrilinae</taxon>
        <taxon>Agrilus</taxon>
    </lineage>
</organism>
<dbReference type="GO" id="GO:0140359">
    <property type="term" value="F:ABC-type transporter activity"/>
    <property type="evidence" value="ECO:0007669"/>
    <property type="project" value="InterPro"/>
</dbReference>
<keyword evidence="6 12" id="KW-0067">ATP-binding</keyword>
<dbReference type="STRING" id="224129.A0A1W4X3J8"/>
<evidence type="ECO:0000256" key="3">
    <source>
        <dbReference type="ARBA" id="ARBA00022692"/>
    </source>
</evidence>
<evidence type="ECO:0000256" key="2">
    <source>
        <dbReference type="ARBA" id="ARBA00022448"/>
    </source>
</evidence>
<dbReference type="CDD" id="cd03263">
    <property type="entry name" value="ABC_subfamily_A"/>
    <property type="match status" value="2"/>
</dbReference>
<evidence type="ECO:0000256" key="5">
    <source>
        <dbReference type="ARBA" id="ARBA00022741"/>
    </source>
</evidence>
<keyword evidence="3 9" id="KW-0812">Transmembrane</keyword>
<name>A0A1W4X3J8_AGRPL</name>
<dbReference type="InterPro" id="IPR056264">
    <property type="entry name" value="R2_ABCA1-4-like"/>
</dbReference>
<sequence>MGQKWNKFCLLFWKNWLLQIRHPVQTVIEILAPVLFSSLLVLIRSLVDVEEYNNGMSFSAFKANLNESFSSYVVGWSPYNPSLERIMNDVVINLGVSGHRSFNNSALLESAMQASTMDSILAGVQFPDSLHGNVSLYKDLDITIRFPGEQRSARVVGLGSITWFTNLLFPLYQYAGPRRIDHPTGGPPYYQEEGFLPLQQELSLSLISYFKETSSSNNFQKPDIWMQRYPYPRWINDFLLTALESFVSLIIMLSFVYTCINIVRCVTIEKEKQLKETMKIMGLPGWLHWTAWFVKEFIFLLISVILIVILVKVRWYSGKDLSVFTASDPTVLLVLFIPYVSSIITFSFLISVFFTRANVAATIAGMAWFLSYAPYMFMRESYISLSLSQKLGACIFANTAVAYGFQLMIMFEGNEEGFQWHNIWETASTDDNLVLGHVLIMLVFDTLIYLLIALYIEAVFPGKYGVPQKWYFLFTSSYWCGKSHYVVDTSYEPKEESNDYIEKDPENLNVGIQIKHLNKVYKNRKVAVRDLSLNLYEDQITVLLGHNGAGKTTTMSMLTGIFPPTRGTALIAGHDIRTDMDGVRTSLGLCPQSNVLFDELTVRDHLYFFSKLKGMKNEEIDFEIEKYLSLLELTDKRNAKASTLSGGMKRKLCVGIALCGDSKVVMLDEPSAGVDPSARRALWDLLQQQKKGRTLLLTTHFMDEADLLGDRIAIMAGGVLQCCGSSFFLKKKYGAGYHLVIDKMQSCNVAEVTRLFQKYIPDVIVESNVGSELTYLLDEQKSNVFEAMLEDLERNSNSLGIRSYGISLTTLEEVFMKVGADHGQEEQNEMNGKITYKKQDDSNSFTSSYDKITDINLGYPKYLTGCALWRNQFLVMFLKRVLSTYRSWVLMLIQILVPVLFLIIAMIVGRLYDRTSDLPSLPITLSRYNNPVTLISGTSENNYYNSYLNVMNSQNQKYIETGSGNLSEVILQETASNTAVFRRRYIVSASFNTNNTIVAWFSNIPYHGAPLSLNLVMNSIIKQELGSDYEIRINNYPLPFTIDTRLRQLANGNNMGFQTAFNLGFSMAFVSSFYIMFYVRERVINAKHLQFVSGVSVVIFWAASFLNDIITFIVTVICTLITLVCFQEDGFNTFDDINRIFSVFLFFIWAVLPLTYLASFGFSSPSSGFTRMTLINIFTGVAAYLVVQVLYTDGLDLEYVADILHWIFLLIPHYSFATGINKLNSKYSTNALCSAFVTNCMQVIGSEPICWKVVCEYQNRCCDINLNYYEWKDPGIGRNLTFSALVGAFLIVVLLLLEYRVFHNLKYFFKPFSSKEQVSVQNDADPDEDFDVFQEKQRIRNAAVYELENTSIALRDVTKFYGKFLAVNNICLTVDRYECFGLLGVNGAGKTTTFKMMTGDVMMSSGDAWVNGLSLKENMNEIYKHIGYCPQFDALLDNLTGRETLKMFCMLRGITYEDSEAVAVKLAQDFDFVRHLDKQVREYSGGNKRKLSTAVALIGDPLIIYLDEPSTGMDPATKRHLWNVLSYVREKGKCLVLTSHSMEECEALCTRLAIMVNGTFKCIGSVQHLKSKFSEGYTLQVKIRKTTSDANNFQREINKVKDFVETNFPGAILREEHQELLSFNIRNKSLQWSTMFGIMERGKTALNIEDYSLGQSNLEQVFLSFTKLQRESFS</sequence>
<feature type="transmembrane region" description="Helical" evidence="9">
    <location>
        <begin position="888"/>
        <end position="912"/>
    </location>
</feature>
<feature type="domain" description="ABC transporter" evidence="10">
    <location>
        <begin position="512"/>
        <end position="742"/>
    </location>
</feature>
<dbReference type="PROSITE" id="PS50893">
    <property type="entry name" value="ABC_TRANSPORTER_2"/>
    <property type="match status" value="2"/>
</dbReference>
<dbReference type="PANTHER" id="PTHR19229">
    <property type="entry name" value="ATP-BINDING CASSETTE TRANSPORTER SUBFAMILY A ABCA"/>
    <property type="match status" value="1"/>
</dbReference>
<evidence type="ECO:0000313" key="12">
    <source>
        <dbReference type="RefSeq" id="XP_018330699.1"/>
    </source>
</evidence>
<dbReference type="Pfam" id="PF00005">
    <property type="entry name" value="ABC_tran"/>
    <property type="match status" value="2"/>
</dbReference>
<dbReference type="InterPro" id="IPR026082">
    <property type="entry name" value="ABCA"/>
</dbReference>
<feature type="transmembrane region" description="Helical" evidence="9">
    <location>
        <begin position="1140"/>
        <end position="1162"/>
    </location>
</feature>
<evidence type="ECO:0000256" key="9">
    <source>
        <dbReference type="SAM" id="Phobius"/>
    </source>
</evidence>
<dbReference type="Pfam" id="PF12698">
    <property type="entry name" value="ABC2_membrane_3"/>
    <property type="match status" value="2"/>
</dbReference>
<feature type="transmembrane region" description="Helical" evidence="9">
    <location>
        <begin position="1174"/>
        <end position="1191"/>
    </location>
</feature>
<feature type="transmembrane region" description="Helical" evidence="9">
    <location>
        <begin position="390"/>
        <end position="411"/>
    </location>
</feature>
<feature type="domain" description="ABC transporter" evidence="10">
    <location>
        <begin position="1352"/>
        <end position="1582"/>
    </location>
</feature>
<keyword evidence="11" id="KW-1185">Reference proteome</keyword>
<feature type="transmembrane region" description="Helical" evidence="9">
    <location>
        <begin position="359"/>
        <end position="378"/>
    </location>
</feature>
<protein>
    <submittedName>
        <fullName evidence="12 13">ATP-binding cassette sub-family A member 3</fullName>
    </submittedName>
</protein>
<keyword evidence="2" id="KW-0813">Transport</keyword>
<dbReference type="InterPro" id="IPR013525">
    <property type="entry name" value="ABC2_TM"/>
</dbReference>
<feature type="transmembrane region" description="Helical" evidence="9">
    <location>
        <begin position="289"/>
        <end position="311"/>
    </location>
</feature>
<evidence type="ECO:0000313" key="11">
    <source>
        <dbReference type="Proteomes" id="UP000192223"/>
    </source>
</evidence>
<evidence type="ECO:0000313" key="15">
    <source>
        <dbReference type="RefSeq" id="XP_018330702.1"/>
    </source>
</evidence>
<gene>
    <name evidence="12 13 14 15" type="primary">LOC108740749</name>
</gene>
<dbReference type="FunFam" id="3.40.50.300:FF:000298">
    <property type="entry name" value="ATP-binding cassette sub-family A member 12"/>
    <property type="match status" value="1"/>
</dbReference>
<feature type="transmembrane region" description="Helical" evidence="9">
    <location>
        <begin position="1060"/>
        <end position="1079"/>
    </location>
</feature>
<evidence type="ECO:0000256" key="1">
    <source>
        <dbReference type="ARBA" id="ARBA00004141"/>
    </source>
</evidence>
<dbReference type="KEGG" id="apln:108740749"/>
<reference evidence="12 13" key="1">
    <citation type="submission" date="2025-04" db="UniProtKB">
        <authorList>
            <consortium name="RefSeq"/>
        </authorList>
    </citation>
    <scope>IDENTIFICATION</scope>
    <source>
        <tissue evidence="12 13">Entire body</tissue>
    </source>
</reference>
<dbReference type="RefSeq" id="XP_018330702.1">
    <property type="nucleotide sequence ID" value="XM_018475200.1"/>
</dbReference>
<dbReference type="SMART" id="SM00382">
    <property type="entry name" value="AAA"/>
    <property type="match status" value="2"/>
</dbReference>